<keyword evidence="2 4" id="KW-0328">Glycosyltransferase</keyword>
<evidence type="ECO:0000256" key="1">
    <source>
        <dbReference type="ARBA" id="ARBA00009995"/>
    </source>
</evidence>
<dbReference type="OrthoDB" id="5835829at2759"/>
<dbReference type="PROSITE" id="PS00375">
    <property type="entry name" value="UDPGT"/>
    <property type="match status" value="1"/>
</dbReference>
<dbReference type="CDD" id="cd03784">
    <property type="entry name" value="GT1_Gtf-like"/>
    <property type="match status" value="1"/>
</dbReference>
<name>A0A443Q8R4_9ACAR</name>
<dbReference type="AlphaFoldDB" id="A0A443Q8R4"/>
<sequence length="248" mass="28458">MKSVGAPELRENKLQYRSANLNLYIYPDALVEDYLKLCPIDHTWMGLSHAIRDKLNSEFQIPEKLRSLPGKLIYFSLGFTGSSVVELMKRMMSILSKSKHRFIIVKGQFLNDYELPPNMWGETFVPQVEILPFVDLVITHGGNNSLLETLYFGKPLIVLPVLADQHDNAQRVVEKKTGLKFNPFSVGEDELLKAIDNVLSDTEMYAKVKMISEEMRQSKSLERLVERIESIAENPIMPPLIEQKSQRY</sequence>
<dbReference type="Pfam" id="PF00201">
    <property type="entry name" value="UDPGT"/>
    <property type="match status" value="1"/>
</dbReference>
<evidence type="ECO:0000256" key="4">
    <source>
        <dbReference type="RuleBase" id="RU003718"/>
    </source>
</evidence>
<comment type="caution">
    <text evidence="6">The sequence shown here is derived from an EMBL/GenBank/DDBJ whole genome shotgun (WGS) entry which is preliminary data.</text>
</comment>
<dbReference type="InterPro" id="IPR050271">
    <property type="entry name" value="UDP-glycosyltransferase"/>
</dbReference>
<dbReference type="EC" id="2.4.1.17" evidence="5"/>
<evidence type="ECO:0000256" key="5">
    <source>
        <dbReference type="RuleBase" id="RU362059"/>
    </source>
</evidence>
<comment type="catalytic activity">
    <reaction evidence="5">
        <text>glucuronate acceptor + UDP-alpha-D-glucuronate = acceptor beta-D-glucuronoside + UDP + H(+)</text>
        <dbReference type="Rhea" id="RHEA:21032"/>
        <dbReference type="ChEBI" id="CHEBI:15378"/>
        <dbReference type="ChEBI" id="CHEBI:58052"/>
        <dbReference type="ChEBI" id="CHEBI:58223"/>
        <dbReference type="ChEBI" id="CHEBI:132367"/>
        <dbReference type="ChEBI" id="CHEBI:132368"/>
        <dbReference type="EC" id="2.4.1.17"/>
    </reaction>
</comment>
<dbReference type="Gene3D" id="3.40.50.2000">
    <property type="entry name" value="Glycogen Phosphorylase B"/>
    <property type="match status" value="2"/>
</dbReference>
<dbReference type="Proteomes" id="UP000285301">
    <property type="component" value="Unassembled WGS sequence"/>
</dbReference>
<dbReference type="InterPro" id="IPR002213">
    <property type="entry name" value="UDP_glucos_trans"/>
</dbReference>
<dbReference type="GO" id="GO:0015020">
    <property type="term" value="F:glucuronosyltransferase activity"/>
    <property type="evidence" value="ECO:0007669"/>
    <property type="project" value="UniProtKB-EC"/>
</dbReference>
<proteinExistence type="inferred from homology"/>
<keyword evidence="7" id="KW-1185">Reference proteome</keyword>
<dbReference type="SUPFAM" id="SSF53756">
    <property type="entry name" value="UDP-Glycosyltransferase/glycogen phosphorylase"/>
    <property type="match status" value="1"/>
</dbReference>
<accession>A0A443Q8R4</accession>
<comment type="subcellular location">
    <subcellularLocation>
        <location evidence="5">Membrane</location>
        <topology evidence="5">Single-pass membrane protein</topology>
    </subcellularLocation>
</comment>
<evidence type="ECO:0000256" key="2">
    <source>
        <dbReference type="ARBA" id="ARBA00022676"/>
    </source>
</evidence>
<gene>
    <name evidence="6" type="ORF">B4U79_02592</name>
</gene>
<comment type="similarity">
    <text evidence="1 4">Belongs to the UDP-glycosyltransferase family.</text>
</comment>
<evidence type="ECO:0000313" key="6">
    <source>
        <dbReference type="EMBL" id="RWR99435.1"/>
    </source>
</evidence>
<keyword evidence="3 4" id="KW-0808">Transferase</keyword>
<reference evidence="6 7" key="1">
    <citation type="journal article" date="2018" name="Gigascience">
        <title>Genomes of trombidid mites reveal novel predicted allergens and laterally-transferred genes associated with secondary metabolism.</title>
        <authorList>
            <person name="Dong X."/>
            <person name="Chaisiri K."/>
            <person name="Xia D."/>
            <person name="Armstrong S.D."/>
            <person name="Fang Y."/>
            <person name="Donnelly M.J."/>
            <person name="Kadowaki T."/>
            <person name="McGarry J.W."/>
            <person name="Darby A.C."/>
            <person name="Makepeace B.L."/>
        </authorList>
    </citation>
    <scope>NUCLEOTIDE SEQUENCE [LARGE SCALE GENOMIC DNA]</scope>
    <source>
        <strain evidence="6">UoL-WK</strain>
    </source>
</reference>
<evidence type="ECO:0000256" key="3">
    <source>
        <dbReference type="ARBA" id="ARBA00022679"/>
    </source>
</evidence>
<dbReference type="PANTHER" id="PTHR48043:SF145">
    <property type="entry name" value="FI06409P-RELATED"/>
    <property type="match status" value="1"/>
</dbReference>
<protein>
    <recommendedName>
        <fullName evidence="5">UDP-glucuronosyltransferase</fullName>
        <ecNumber evidence="5">2.4.1.17</ecNumber>
    </recommendedName>
</protein>
<organism evidence="6 7">
    <name type="scientific">Dinothrombium tinctorium</name>
    <dbReference type="NCBI Taxonomy" id="1965070"/>
    <lineage>
        <taxon>Eukaryota</taxon>
        <taxon>Metazoa</taxon>
        <taxon>Ecdysozoa</taxon>
        <taxon>Arthropoda</taxon>
        <taxon>Chelicerata</taxon>
        <taxon>Arachnida</taxon>
        <taxon>Acari</taxon>
        <taxon>Acariformes</taxon>
        <taxon>Trombidiformes</taxon>
        <taxon>Prostigmata</taxon>
        <taxon>Anystina</taxon>
        <taxon>Parasitengona</taxon>
        <taxon>Trombidioidea</taxon>
        <taxon>Trombidiidae</taxon>
        <taxon>Dinothrombium</taxon>
    </lineage>
</organism>
<dbReference type="EMBL" id="NCKU01015178">
    <property type="protein sequence ID" value="RWR99435.1"/>
    <property type="molecule type" value="Genomic_DNA"/>
</dbReference>
<dbReference type="PANTHER" id="PTHR48043">
    <property type="entry name" value="EG:EG0003.4 PROTEIN-RELATED"/>
    <property type="match status" value="1"/>
</dbReference>
<dbReference type="InterPro" id="IPR035595">
    <property type="entry name" value="UDP_glycos_trans_CS"/>
</dbReference>
<evidence type="ECO:0000313" key="7">
    <source>
        <dbReference type="Proteomes" id="UP000285301"/>
    </source>
</evidence>
<dbReference type="GO" id="GO:0016020">
    <property type="term" value="C:membrane"/>
    <property type="evidence" value="ECO:0007669"/>
    <property type="project" value="UniProtKB-SubCell"/>
</dbReference>